<gene>
    <name evidence="1" type="ORF">BN10_590060</name>
</gene>
<dbReference type="OrthoDB" id="5402478at2"/>
<sequence>MCGVARLSADAGRVSIRSVLPWTLDLVITRTVEDRPSGILRVDLAGDLAGWAQWVVRDGRADYDQACDVRTPVLRRLPRALDPLMRWNHAAMMSSGEAGLRRHLAGHEGS</sequence>
<organism evidence="1 2">
    <name type="scientific">Phycicoccus elongatus Lp2</name>
    <dbReference type="NCBI Taxonomy" id="1193181"/>
    <lineage>
        <taxon>Bacteria</taxon>
        <taxon>Bacillati</taxon>
        <taxon>Actinomycetota</taxon>
        <taxon>Actinomycetes</taxon>
        <taxon>Micrococcales</taxon>
        <taxon>Intrasporangiaceae</taxon>
        <taxon>Phycicoccus</taxon>
    </lineage>
</organism>
<accession>N0E0P3</accession>
<evidence type="ECO:0000313" key="1">
    <source>
        <dbReference type="EMBL" id="CCH70543.1"/>
    </source>
</evidence>
<dbReference type="AlphaFoldDB" id="N0E0P3"/>
<keyword evidence="2" id="KW-1185">Reference proteome</keyword>
<protein>
    <submittedName>
        <fullName evidence="1">Uncharacterized protein</fullName>
    </submittedName>
</protein>
<dbReference type="HOGENOM" id="CLU_114455_1_0_11"/>
<reference evidence="1 2" key="1">
    <citation type="journal article" date="2013" name="ISME J.">
        <title>A metabolic model for members of the genus Tetrasphaera involved in enhanced biological phosphorus removal.</title>
        <authorList>
            <person name="Kristiansen R."/>
            <person name="Nguyen H.T.T."/>
            <person name="Saunders A.M."/>
            <person name="Nielsen J.L."/>
            <person name="Wimmer R."/>
            <person name="Le V.Q."/>
            <person name="McIlroy S.J."/>
            <person name="Petrovski S."/>
            <person name="Seviour R.J."/>
            <person name="Calteau A."/>
            <person name="Nielsen K.L."/>
            <person name="Nielsen P.H."/>
        </authorList>
    </citation>
    <scope>NUCLEOTIDE SEQUENCE [LARGE SCALE GENOMIC DNA]</scope>
    <source>
        <strain evidence="1 2">Lp2</strain>
    </source>
</reference>
<dbReference type="Proteomes" id="UP000013167">
    <property type="component" value="Unassembled WGS sequence"/>
</dbReference>
<proteinExistence type="predicted"/>
<dbReference type="eggNOG" id="COG3832">
    <property type="taxonomic scope" value="Bacteria"/>
</dbReference>
<evidence type="ECO:0000313" key="2">
    <source>
        <dbReference type="Proteomes" id="UP000013167"/>
    </source>
</evidence>
<comment type="caution">
    <text evidence="1">The sequence shown here is derived from an EMBL/GenBank/DDBJ whole genome shotgun (WGS) entry which is preliminary data.</text>
</comment>
<name>N0E0P3_9MICO</name>
<dbReference type="EMBL" id="CAIZ01000129">
    <property type="protein sequence ID" value="CCH70543.1"/>
    <property type="molecule type" value="Genomic_DNA"/>
</dbReference>